<evidence type="ECO:0000256" key="1">
    <source>
        <dbReference type="SAM" id="MobiDB-lite"/>
    </source>
</evidence>
<proteinExistence type="predicted"/>
<feature type="compositionally biased region" description="Basic and acidic residues" evidence="1">
    <location>
        <begin position="91"/>
        <end position="102"/>
    </location>
</feature>
<keyword evidence="3" id="KW-1185">Reference proteome</keyword>
<name>A0ABX8I5R3_9ASCO</name>
<dbReference type="Proteomes" id="UP000825434">
    <property type="component" value="Chromosome 2"/>
</dbReference>
<evidence type="ECO:0000313" key="3">
    <source>
        <dbReference type="Proteomes" id="UP000825434"/>
    </source>
</evidence>
<feature type="region of interest" description="Disordered" evidence="1">
    <location>
        <begin position="80"/>
        <end position="104"/>
    </location>
</feature>
<evidence type="ECO:0000313" key="2">
    <source>
        <dbReference type="EMBL" id="QWU87985.1"/>
    </source>
</evidence>
<gene>
    <name evidence="2" type="ORF">CA3LBN_002250</name>
</gene>
<sequence>MAIGQHALPRFAVRDFITVLQQCQLDSYCLNRKYYLMASFQDYESCLQFLETVPEDMQVPQRSAARPILEKASLAYHDSDDEVSSQASNFRVHDSSDHEYGSPKDSIFSACSSPEMPSLSLKDEDDLEIFLDELDEVEIQEITNVVTYSHGRSPTIKEFSS</sequence>
<dbReference type="EMBL" id="CP076662">
    <property type="protein sequence ID" value="QWU87985.1"/>
    <property type="molecule type" value="Genomic_DNA"/>
</dbReference>
<accession>A0ABX8I5R3</accession>
<reference evidence="2 3" key="1">
    <citation type="submission" date="2021-06" db="EMBL/GenBank/DDBJ databases">
        <title>Candida outbreak in Lebanon.</title>
        <authorList>
            <person name="Finianos M."/>
        </authorList>
    </citation>
    <scope>NUCLEOTIDE SEQUENCE [LARGE SCALE GENOMIC DNA]</scope>
    <source>
        <strain evidence="2">CA3LBN</strain>
    </source>
</reference>
<organism evidence="2 3">
    <name type="scientific">Candidozyma haemuli</name>
    <dbReference type="NCBI Taxonomy" id="45357"/>
    <lineage>
        <taxon>Eukaryota</taxon>
        <taxon>Fungi</taxon>
        <taxon>Dikarya</taxon>
        <taxon>Ascomycota</taxon>
        <taxon>Saccharomycotina</taxon>
        <taxon>Pichiomycetes</taxon>
        <taxon>Metschnikowiaceae</taxon>
        <taxon>Candidozyma</taxon>
    </lineage>
</organism>
<protein>
    <submittedName>
        <fullName evidence="2">Uncharacterized protein</fullName>
    </submittedName>
</protein>